<dbReference type="GO" id="GO:0000287">
    <property type="term" value="F:magnesium ion binding"/>
    <property type="evidence" value="ECO:0007669"/>
    <property type="project" value="InterPro"/>
</dbReference>
<dbReference type="EC" id="2.2.1.6" evidence="8"/>
<evidence type="ECO:0000256" key="3">
    <source>
        <dbReference type="RuleBase" id="RU362132"/>
    </source>
</evidence>
<organism evidence="8 9">
    <name type="scientific">Nostoc punctiforme (strain ATCC 29133 / PCC 73102)</name>
    <dbReference type="NCBI Taxonomy" id="63737"/>
    <lineage>
        <taxon>Bacteria</taxon>
        <taxon>Bacillati</taxon>
        <taxon>Cyanobacteriota</taxon>
        <taxon>Cyanophyceae</taxon>
        <taxon>Nostocales</taxon>
        <taxon>Nostocaceae</taxon>
        <taxon>Nostoc</taxon>
    </lineage>
</organism>
<dbReference type="EnsemblBacteria" id="ACC83624">
    <property type="protein sequence ID" value="ACC83624"/>
    <property type="gene ID" value="Npun_R5303"/>
</dbReference>
<keyword evidence="9" id="KW-1185">Reference proteome</keyword>
<dbReference type="OrthoDB" id="9785953at2"/>
<dbReference type="PANTHER" id="PTHR18968:SF13">
    <property type="entry name" value="ACETOLACTATE SYNTHASE CATALYTIC SUBUNIT, MITOCHONDRIAL"/>
    <property type="match status" value="1"/>
</dbReference>
<dbReference type="InterPro" id="IPR011766">
    <property type="entry name" value="TPP_enzyme_TPP-bd"/>
</dbReference>
<dbReference type="SUPFAM" id="SSF52518">
    <property type="entry name" value="Thiamin diphosphate-binding fold (THDP-binding)"/>
    <property type="match status" value="2"/>
</dbReference>
<evidence type="ECO:0000259" key="6">
    <source>
        <dbReference type="Pfam" id="PF02775"/>
    </source>
</evidence>
<keyword evidence="8" id="KW-0808">Transferase</keyword>
<evidence type="ECO:0000259" key="7">
    <source>
        <dbReference type="Pfam" id="PF02776"/>
    </source>
</evidence>
<dbReference type="InterPro" id="IPR029035">
    <property type="entry name" value="DHS-like_NAD/FAD-binding_dom"/>
</dbReference>
<accession>B2J4D4</accession>
<feature type="region of interest" description="Disordered" evidence="4">
    <location>
        <begin position="1"/>
        <end position="30"/>
    </location>
</feature>
<dbReference type="GO" id="GO:0009097">
    <property type="term" value="P:isoleucine biosynthetic process"/>
    <property type="evidence" value="ECO:0007669"/>
    <property type="project" value="TreeGrafter"/>
</dbReference>
<name>B2J4D4_NOSP7</name>
<dbReference type="RefSeq" id="WP_012411575.1">
    <property type="nucleotide sequence ID" value="NC_010628.1"/>
</dbReference>
<comment type="similarity">
    <text evidence="1 3">Belongs to the TPP enzyme family.</text>
</comment>
<dbReference type="KEGG" id="npu:Npun_R5303"/>
<feature type="domain" description="Thiamine pyrophosphate enzyme N-terminal TPP-binding" evidence="7">
    <location>
        <begin position="33"/>
        <end position="142"/>
    </location>
</feature>
<keyword evidence="2 3" id="KW-0786">Thiamine pyrophosphate</keyword>
<evidence type="ECO:0000256" key="4">
    <source>
        <dbReference type="SAM" id="MobiDB-lite"/>
    </source>
</evidence>
<dbReference type="GO" id="GO:0005948">
    <property type="term" value="C:acetolactate synthase complex"/>
    <property type="evidence" value="ECO:0007669"/>
    <property type="project" value="TreeGrafter"/>
</dbReference>
<evidence type="ECO:0000256" key="2">
    <source>
        <dbReference type="ARBA" id="ARBA00023052"/>
    </source>
</evidence>
<dbReference type="HOGENOM" id="CLU_013748_3_1_3"/>
<dbReference type="CDD" id="cd00568">
    <property type="entry name" value="TPP_enzymes"/>
    <property type="match status" value="1"/>
</dbReference>
<dbReference type="Pfam" id="PF02776">
    <property type="entry name" value="TPP_enzyme_N"/>
    <property type="match status" value="1"/>
</dbReference>
<dbReference type="PhylomeDB" id="B2J4D4"/>
<dbReference type="Gene3D" id="3.40.50.970">
    <property type="match status" value="2"/>
</dbReference>
<dbReference type="EMBL" id="CP001037">
    <property type="protein sequence ID" value="ACC83624.1"/>
    <property type="molecule type" value="Genomic_DNA"/>
</dbReference>
<dbReference type="GO" id="GO:0003984">
    <property type="term" value="F:acetolactate synthase activity"/>
    <property type="evidence" value="ECO:0007669"/>
    <property type="project" value="UniProtKB-EC"/>
</dbReference>
<dbReference type="eggNOG" id="COG0028">
    <property type="taxonomic scope" value="Bacteria"/>
</dbReference>
<dbReference type="InterPro" id="IPR012000">
    <property type="entry name" value="Thiamin_PyroP_enz_cen_dom"/>
</dbReference>
<sequence>MHVKYQDTQANTTEQLNSTGQQSHSKLSRPSSVAETVVKMLGDMGVEYAFGVSGGAIAPVWAALHQSSIQVLHFRHEAGAAFAAIEAYFASDRPVVVFTTTGPGITNALTGLLAARWEGAKVIFVSASTSSPQRGRWACQETSTYTMPSAGLFTSGTIFHYATTLESSDELSEVARRIALGLGQPGGFVAHISIPANIQTTSVNTSLPRVTLSQSMGTASEETIAKCVRLLSEGPFAIWVGFGARGAAKEIRQLAERTGAAVMCSPRAKGIFPEDHPQFVGVTGFGGHDSVFRYMREQVPRHILVLGTRLGEFTSFWNPEMIPKQSFLHVDIDPKVPGSAYPSVETLAIHSDVRLFVKAVLKYFPESLSLSTALSLPRPIHNVVHPCTSNLVLPNILMNGIQQVIVEGSDALVLAEGGNSFAWAINFLQFAKPGRFRASTGFSAMGHTCTGIVGAALARRGKAVAIVGDGAMLMNNEVNTAVAYQIPAVWIVLNDGRYNMCEQGMTYVGFKDVDATIPQVDFVKIAQGMGADGIRVETEYEIQTALEKAIAATDPFVVDVIIDPTQIAPTHNRNQSLISQGATNY</sequence>
<dbReference type="Pfam" id="PF00205">
    <property type="entry name" value="TPP_enzyme_M"/>
    <property type="match status" value="1"/>
</dbReference>
<dbReference type="InterPro" id="IPR045229">
    <property type="entry name" value="TPP_enz"/>
</dbReference>
<reference evidence="9" key="1">
    <citation type="submission" date="2008-04" db="EMBL/GenBank/DDBJ databases">
        <title>Complete sequence of chromosome of Nostoc punctiforme ATCC 29133.</title>
        <authorList>
            <consortium name="US DOE Joint Genome Institute"/>
            <person name="Copeland A."/>
            <person name="Lucas S."/>
            <person name="Lapidus A."/>
            <person name="Glavina del Rio T."/>
            <person name="Dalin E."/>
            <person name="Tice H."/>
            <person name="Pitluck S."/>
            <person name="Chain P."/>
            <person name="Malfatti S."/>
            <person name="Shin M."/>
            <person name="Vergez L."/>
            <person name="Schmutz J."/>
            <person name="Larimer F."/>
            <person name="Land M."/>
            <person name="Hauser L."/>
            <person name="Kyrpides N."/>
            <person name="Kim E."/>
            <person name="Meeks J.C."/>
            <person name="Elhai J."/>
            <person name="Campbell E.L."/>
            <person name="Thiel T."/>
            <person name="Longmire J."/>
            <person name="Potts M."/>
            <person name="Atlas R."/>
        </authorList>
    </citation>
    <scope>NUCLEOTIDE SEQUENCE [LARGE SCALE GENOMIC DNA]</scope>
    <source>
        <strain evidence="9">ATCC 29133 / PCC 73102</strain>
    </source>
</reference>
<gene>
    <name evidence="8" type="ordered locus">Npun_R5303</name>
</gene>
<dbReference type="CDD" id="cd07035">
    <property type="entry name" value="TPP_PYR_POX_like"/>
    <property type="match status" value="1"/>
</dbReference>
<feature type="domain" description="Thiamine pyrophosphate enzyme central" evidence="5">
    <location>
        <begin position="237"/>
        <end position="359"/>
    </location>
</feature>
<feature type="domain" description="Thiamine pyrophosphate enzyme TPP-binding" evidence="6">
    <location>
        <begin position="418"/>
        <end position="560"/>
    </location>
</feature>
<dbReference type="GO" id="GO:0030976">
    <property type="term" value="F:thiamine pyrophosphate binding"/>
    <property type="evidence" value="ECO:0007669"/>
    <property type="project" value="InterPro"/>
</dbReference>
<dbReference type="InterPro" id="IPR029061">
    <property type="entry name" value="THDP-binding"/>
</dbReference>
<dbReference type="GO" id="GO:0009099">
    <property type="term" value="P:L-valine biosynthetic process"/>
    <property type="evidence" value="ECO:0007669"/>
    <property type="project" value="TreeGrafter"/>
</dbReference>
<dbReference type="Gene3D" id="3.40.50.1220">
    <property type="entry name" value="TPP-binding domain"/>
    <property type="match status" value="1"/>
</dbReference>
<reference evidence="8 9" key="2">
    <citation type="journal article" date="2013" name="Plant Physiol.">
        <title>A Nostoc punctiforme Sugar Transporter Necessary to Establish a Cyanobacterium-Plant Symbiosis.</title>
        <authorList>
            <person name="Ekman M."/>
            <person name="Picossi S."/>
            <person name="Campbell E.L."/>
            <person name="Meeks J.C."/>
            <person name="Flores E."/>
        </authorList>
    </citation>
    <scope>NUCLEOTIDE SEQUENCE [LARGE SCALE GENOMIC DNA]</scope>
    <source>
        <strain evidence="9">ATCC 29133 / PCC 73102</strain>
    </source>
</reference>
<dbReference type="NCBIfam" id="NF035927">
    <property type="entry name" value="TPP_ScyA_rel"/>
    <property type="match status" value="1"/>
</dbReference>
<dbReference type="InterPro" id="IPR012001">
    <property type="entry name" value="Thiamin_PyroP_enz_TPP-bd_dom"/>
</dbReference>
<dbReference type="AlphaFoldDB" id="B2J4D4"/>
<dbReference type="Pfam" id="PF02775">
    <property type="entry name" value="TPP_enzyme_C"/>
    <property type="match status" value="1"/>
</dbReference>
<evidence type="ECO:0000313" key="9">
    <source>
        <dbReference type="Proteomes" id="UP000001191"/>
    </source>
</evidence>
<dbReference type="PANTHER" id="PTHR18968">
    <property type="entry name" value="THIAMINE PYROPHOSPHATE ENZYMES"/>
    <property type="match status" value="1"/>
</dbReference>
<dbReference type="Proteomes" id="UP000001191">
    <property type="component" value="Chromosome"/>
</dbReference>
<dbReference type="STRING" id="63737.Npun_R5303"/>
<proteinExistence type="inferred from homology"/>
<evidence type="ECO:0000256" key="1">
    <source>
        <dbReference type="ARBA" id="ARBA00007812"/>
    </source>
</evidence>
<protein>
    <submittedName>
        <fullName evidence="8">Thiamine pyrophosphate enzyme domain protein TPP-binding</fullName>
        <ecNumber evidence="8">2.2.1.6</ecNumber>
    </submittedName>
</protein>
<dbReference type="GO" id="GO:0050660">
    <property type="term" value="F:flavin adenine dinucleotide binding"/>
    <property type="evidence" value="ECO:0007669"/>
    <property type="project" value="TreeGrafter"/>
</dbReference>
<evidence type="ECO:0000313" key="8">
    <source>
        <dbReference type="EMBL" id="ACC83624.1"/>
    </source>
</evidence>
<evidence type="ECO:0000259" key="5">
    <source>
        <dbReference type="Pfam" id="PF00205"/>
    </source>
</evidence>
<dbReference type="SUPFAM" id="SSF52467">
    <property type="entry name" value="DHS-like NAD/FAD-binding domain"/>
    <property type="match status" value="1"/>
</dbReference>